<sequence>MFNLFLRPVAIQDNENANAEWANPSCEFPRLVFLALGVGPLAKLLFTINKNNNQGSFSHVMAELVAVLLGVHELAGVRLPLQPYSGGHAVFMYSTAADGNVTLQLKESDDLDRSSLAAMLARLQDDATFSISYQDTDILSDGSIDVLLGTGTANSVVEFGPGEPKLRPRSIIWDDVPRNFVPVECSFSASGRLFRILRHVSHVRRTRLVIPGVNGASLGKCDVPSLTHHLRAPFFSARTIQLSVKRDRDGGIGAEAAGACHKFAFMASLLSHTDGKIGDGYGEDGCGKKVVGQAAPGLEPGTSRMQSGALGTWPQCSVKSRRYNDSSLPEELQPRASSSERYMPVLRCMAW</sequence>
<evidence type="ECO:0000313" key="2">
    <source>
        <dbReference type="Proteomes" id="UP000719412"/>
    </source>
</evidence>
<gene>
    <name evidence="1" type="ORF">GEV33_011349</name>
</gene>
<dbReference type="EMBL" id="JABDTM020026803">
    <property type="protein sequence ID" value="KAH0811440.1"/>
    <property type="molecule type" value="Genomic_DNA"/>
</dbReference>
<protein>
    <submittedName>
        <fullName evidence="1">Uncharacterized protein</fullName>
    </submittedName>
</protein>
<dbReference type="Proteomes" id="UP000719412">
    <property type="component" value="Unassembled WGS sequence"/>
</dbReference>
<comment type="caution">
    <text evidence="1">The sequence shown here is derived from an EMBL/GenBank/DDBJ whole genome shotgun (WGS) entry which is preliminary data.</text>
</comment>
<reference evidence="1" key="2">
    <citation type="submission" date="2021-08" db="EMBL/GenBank/DDBJ databases">
        <authorList>
            <person name="Eriksson T."/>
        </authorList>
    </citation>
    <scope>NUCLEOTIDE SEQUENCE</scope>
    <source>
        <strain evidence="1">Stoneville</strain>
        <tissue evidence="1">Whole head</tissue>
    </source>
</reference>
<proteinExistence type="predicted"/>
<dbReference type="AlphaFoldDB" id="A0A8J6HB79"/>
<accession>A0A8J6HB79</accession>
<organism evidence="1 2">
    <name type="scientific">Tenebrio molitor</name>
    <name type="common">Yellow mealworm beetle</name>
    <dbReference type="NCBI Taxonomy" id="7067"/>
    <lineage>
        <taxon>Eukaryota</taxon>
        <taxon>Metazoa</taxon>
        <taxon>Ecdysozoa</taxon>
        <taxon>Arthropoda</taxon>
        <taxon>Hexapoda</taxon>
        <taxon>Insecta</taxon>
        <taxon>Pterygota</taxon>
        <taxon>Neoptera</taxon>
        <taxon>Endopterygota</taxon>
        <taxon>Coleoptera</taxon>
        <taxon>Polyphaga</taxon>
        <taxon>Cucujiformia</taxon>
        <taxon>Tenebrionidae</taxon>
        <taxon>Tenebrio</taxon>
    </lineage>
</organism>
<name>A0A8J6HB79_TENMO</name>
<keyword evidence="2" id="KW-1185">Reference proteome</keyword>
<reference evidence="1" key="1">
    <citation type="journal article" date="2020" name="J Insects Food Feed">
        <title>The yellow mealworm (Tenebrio molitor) genome: a resource for the emerging insects as food and feed industry.</title>
        <authorList>
            <person name="Eriksson T."/>
            <person name="Andere A."/>
            <person name="Kelstrup H."/>
            <person name="Emery V."/>
            <person name="Picard C."/>
        </authorList>
    </citation>
    <scope>NUCLEOTIDE SEQUENCE</scope>
    <source>
        <strain evidence="1">Stoneville</strain>
        <tissue evidence="1">Whole head</tissue>
    </source>
</reference>
<evidence type="ECO:0000313" key="1">
    <source>
        <dbReference type="EMBL" id="KAH0811440.1"/>
    </source>
</evidence>